<dbReference type="GO" id="GO:0051607">
    <property type="term" value="P:defense response to virus"/>
    <property type="evidence" value="ECO:0007669"/>
    <property type="project" value="TreeGrafter"/>
</dbReference>
<dbReference type="Proteomes" id="UP001460270">
    <property type="component" value="Unassembled WGS sequence"/>
</dbReference>
<gene>
    <name evidence="10" type="ORF">WMY93_005671</name>
</gene>
<evidence type="ECO:0000256" key="2">
    <source>
        <dbReference type="ARBA" id="ARBA00004613"/>
    </source>
</evidence>
<comment type="similarity">
    <text evidence="3">Belongs to the complement C6/C7/C8/C9 family.</text>
</comment>
<organism evidence="10 11">
    <name type="scientific">Mugilogobius chulae</name>
    <name type="common">yellowstripe goby</name>
    <dbReference type="NCBI Taxonomy" id="88201"/>
    <lineage>
        <taxon>Eukaryota</taxon>
        <taxon>Metazoa</taxon>
        <taxon>Chordata</taxon>
        <taxon>Craniata</taxon>
        <taxon>Vertebrata</taxon>
        <taxon>Euteleostomi</taxon>
        <taxon>Actinopterygii</taxon>
        <taxon>Neopterygii</taxon>
        <taxon>Teleostei</taxon>
        <taxon>Neoteleostei</taxon>
        <taxon>Acanthomorphata</taxon>
        <taxon>Gobiaria</taxon>
        <taxon>Gobiiformes</taxon>
        <taxon>Gobioidei</taxon>
        <taxon>Gobiidae</taxon>
        <taxon>Gobionellinae</taxon>
        <taxon>Mugilogobius</taxon>
    </lineage>
</organism>
<proteinExistence type="inferred from homology"/>
<name>A0AAW0PTR8_9GOBI</name>
<dbReference type="AlphaFoldDB" id="A0AAW0PTR8"/>
<dbReference type="GO" id="GO:0022829">
    <property type="term" value="F:wide pore channel activity"/>
    <property type="evidence" value="ECO:0007669"/>
    <property type="project" value="TreeGrafter"/>
</dbReference>
<evidence type="ECO:0000259" key="9">
    <source>
        <dbReference type="PROSITE" id="PS51412"/>
    </source>
</evidence>
<dbReference type="InterPro" id="IPR052784">
    <property type="entry name" value="Perforin-1_pore-forming"/>
</dbReference>
<dbReference type="InterPro" id="IPR020863">
    <property type="entry name" value="MACPF_CS"/>
</dbReference>
<dbReference type="PANTHER" id="PTHR46096:SF1">
    <property type="entry name" value="PERFORIN 1.5"/>
    <property type="match status" value="1"/>
</dbReference>
<evidence type="ECO:0008006" key="12">
    <source>
        <dbReference type="Google" id="ProtNLM"/>
    </source>
</evidence>
<keyword evidence="11" id="KW-1185">Reference proteome</keyword>
<keyword evidence="6" id="KW-0472">Membrane</keyword>
<sequence length="424" mass="47187">MSPNGTCRLFKNPLQGNQLQKLPLAAVDFRAFTSCQAAVFQSAESSVSKVVSAMTNQDSSDWQIGLDVEGYGDLEVGGTRSDAFNFALARANEDKFTFSIHRSSCRYYRYRVSNTPPLSSEFLNDVSLLPASYDSSTKAQYRLLINTYGTHFIRQASLGGRFRRLTAVRTCLVSLNGFSSTQAHSCLSMGIKVGLGKYAANGSYNSCKNLLQNQGVATSFSTGMHLHQTQVVGGQGWDGEFSLLFNDSQGYNNWLQSLKDLPDIVEYSLRLMSDLVPDSQKRENMKAAIEDYLKENGISWSGLLTVTIVRAWGLKGDWAGKTESYVKMWYGSHYHRTPVIKSNNPTWNAHYNLGMVDTHASLKIEVWDKDWGRDDLLGSCTRHPNQGTHTFSCYAKEGGVEVRYTLTCAPHLTGSHCDEYKPTP</sequence>
<dbReference type="InterPro" id="IPR035892">
    <property type="entry name" value="C2_domain_sf"/>
</dbReference>
<dbReference type="InterPro" id="IPR020864">
    <property type="entry name" value="MACPF"/>
</dbReference>
<evidence type="ECO:0000256" key="3">
    <source>
        <dbReference type="ARBA" id="ARBA00009214"/>
    </source>
</evidence>
<dbReference type="PROSITE" id="PS50004">
    <property type="entry name" value="C2"/>
    <property type="match status" value="1"/>
</dbReference>
<evidence type="ECO:0000313" key="11">
    <source>
        <dbReference type="Proteomes" id="UP001460270"/>
    </source>
</evidence>
<evidence type="ECO:0000313" key="10">
    <source>
        <dbReference type="EMBL" id="KAK7929276.1"/>
    </source>
</evidence>
<feature type="domain" description="MACPF" evidence="9">
    <location>
        <begin position="1"/>
        <end position="307"/>
    </location>
</feature>
<accession>A0AAW0PTR8</accession>
<evidence type="ECO:0000256" key="5">
    <source>
        <dbReference type="ARBA" id="ARBA00022852"/>
    </source>
</evidence>
<evidence type="ECO:0000256" key="4">
    <source>
        <dbReference type="ARBA" id="ARBA00022525"/>
    </source>
</evidence>
<dbReference type="Gene3D" id="2.60.40.150">
    <property type="entry name" value="C2 domain"/>
    <property type="match status" value="1"/>
</dbReference>
<dbReference type="PROSITE" id="PS51412">
    <property type="entry name" value="MACPF_2"/>
    <property type="match status" value="1"/>
</dbReference>
<dbReference type="Pfam" id="PF00168">
    <property type="entry name" value="C2"/>
    <property type="match status" value="1"/>
</dbReference>
<evidence type="ECO:0000256" key="7">
    <source>
        <dbReference type="ARBA" id="ARBA00023157"/>
    </source>
</evidence>
<evidence type="ECO:0000259" key="8">
    <source>
        <dbReference type="PROSITE" id="PS50004"/>
    </source>
</evidence>
<keyword evidence="7" id="KW-1015">Disulfide bond</keyword>
<dbReference type="GO" id="GO:0031640">
    <property type="term" value="P:killing of cells of another organism"/>
    <property type="evidence" value="ECO:0007669"/>
    <property type="project" value="UniProtKB-KW"/>
</dbReference>
<dbReference type="GO" id="GO:0001913">
    <property type="term" value="P:T cell mediated cytotoxicity"/>
    <property type="evidence" value="ECO:0007669"/>
    <property type="project" value="TreeGrafter"/>
</dbReference>
<reference evidence="11" key="1">
    <citation type="submission" date="2024-04" db="EMBL/GenBank/DDBJ databases">
        <title>Salinicola lusitanus LLJ914,a marine bacterium isolated from the Okinawa Trough.</title>
        <authorList>
            <person name="Li J."/>
        </authorList>
    </citation>
    <scope>NUCLEOTIDE SEQUENCE [LARGE SCALE GENOMIC DNA]</scope>
</reference>
<comment type="subcellular location">
    <subcellularLocation>
        <location evidence="1">Membrane</location>
    </subcellularLocation>
    <subcellularLocation>
        <location evidence="2">Secreted</location>
    </subcellularLocation>
</comment>
<dbReference type="SUPFAM" id="SSF49562">
    <property type="entry name" value="C2 domain (Calcium/lipid-binding domain, CaLB)"/>
    <property type="match status" value="1"/>
</dbReference>
<dbReference type="PROSITE" id="PS00279">
    <property type="entry name" value="MACPF_1"/>
    <property type="match status" value="1"/>
</dbReference>
<keyword evidence="5" id="KW-0204">Cytolysis</keyword>
<dbReference type="GO" id="GO:0001771">
    <property type="term" value="P:immunological synapse formation"/>
    <property type="evidence" value="ECO:0007669"/>
    <property type="project" value="TreeGrafter"/>
</dbReference>
<evidence type="ECO:0000256" key="6">
    <source>
        <dbReference type="ARBA" id="ARBA00023136"/>
    </source>
</evidence>
<dbReference type="SMART" id="SM00239">
    <property type="entry name" value="C2"/>
    <property type="match status" value="1"/>
</dbReference>
<dbReference type="GO" id="GO:0016020">
    <property type="term" value="C:membrane"/>
    <property type="evidence" value="ECO:0007669"/>
    <property type="project" value="UniProtKB-SubCell"/>
</dbReference>
<dbReference type="InterPro" id="IPR000008">
    <property type="entry name" value="C2_dom"/>
</dbReference>
<dbReference type="GO" id="GO:0005576">
    <property type="term" value="C:extracellular region"/>
    <property type="evidence" value="ECO:0007669"/>
    <property type="project" value="UniProtKB-SubCell"/>
</dbReference>
<dbReference type="SMART" id="SM00457">
    <property type="entry name" value="MACPF"/>
    <property type="match status" value="1"/>
</dbReference>
<comment type="caution">
    <text evidence="10">The sequence shown here is derived from an EMBL/GenBank/DDBJ whole genome shotgun (WGS) entry which is preliminary data.</text>
</comment>
<feature type="domain" description="C2" evidence="8">
    <location>
        <begin position="285"/>
        <end position="404"/>
    </location>
</feature>
<dbReference type="Pfam" id="PF01823">
    <property type="entry name" value="MACPF"/>
    <property type="match status" value="1"/>
</dbReference>
<dbReference type="EMBL" id="JBBPFD010000004">
    <property type="protein sequence ID" value="KAK7929276.1"/>
    <property type="molecule type" value="Genomic_DNA"/>
</dbReference>
<protein>
    <recommendedName>
        <fullName evidence="12">Perforin-1-like</fullName>
    </recommendedName>
</protein>
<evidence type="ECO:0000256" key="1">
    <source>
        <dbReference type="ARBA" id="ARBA00004370"/>
    </source>
</evidence>
<dbReference type="PANTHER" id="PTHR46096">
    <property type="entry name" value="PERFORIN-1"/>
    <property type="match status" value="1"/>
</dbReference>
<keyword evidence="4" id="KW-0964">Secreted</keyword>